<dbReference type="InterPro" id="IPR007813">
    <property type="entry name" value="PilN"/>
</dbReference>
<dbReference type="InterPro" id="IPR052534">
    <property type="entry name" value="Extracell_DNA_Util/SecSys_Comp"/>
</dbReference>
<reference evidence="2 3" key="1">
    <citation type="submission" date="2016-04" db="EMBL/GenBank/DDBJ databases">
        <title>ATOL: Assembling a taxonomically balanced genome-scale reconstruction of the evolutionary history of the Enterobacteriaceae.</title>
        <authorList>
            <person name="Plunkett G.III."/>
            <person name="Neeno-Eckwall E.C."/>
            <person name="Glasner J.D."/>
            <person name="Perna N.T."/>
        </authorList>
    </citation>
    <scope>NUCLEOTIDE SEQUENCE [LARGE SCALE GENOMIC DNA]</scope>
    <source>
        <strain evidence="2 3">ATCC 35613</strain>
    </source>
</reference>
<dbReference type="AlphaFoldDB" id="A0A1B7JTS9"/>
<evidence type="ECO:0000256" key="1">
    <source>
        <dbReference type="SAM" id="Phobius"/>
    </source>
</evidence>
<organism evidence="2 3">
    <name type="scientific">Providencia heimbachae ATCC 35613</name>
    <dbReference type="NCBI Taxonomy" id="1354272"/>
    <lineage>
        <taxon>Bacteria</taxon>
        <taxon>Pseudomonadati</taxon>
        <taxon>Pseudomonadota</taxon>
        <taxon>Gammaproteobacteria</taxon>
        <taxon>Enterobacterales</taxon>
        <taxon>Morganellaceae</taxon>
        <taxon>Providencia</taxon>
    </lineage>
</organism>
<keyword evidence="3" id="KW-1185">Reference proteome</keyword>
<protein>
    <submittedName>
        <fullName evidence="2">PilN family type IV pilus biogenesis protein</fullName>
    </submittedName>
</protein>
<evidence type="ECO:0000313" key="3">
    <source>
        <dbReference type="Proteomes" id="UP000078224"/>
    </source>
</evidence>
<proteinExistence type="predicted"/>
<accession>A0A1B7JTS9</accession>
<evidence type="ECO:0000313" key="2">
    <source>
        <dbReference type="EMBL" id="OAT51285.1"/>
    </source>
</evidence>
<feature type="transmembrane region" description="Helical" evidence="1">
    <location>
        <begin position="21"/>
        <end position="45"/>
    </location>
</feature>
<keyword evidence="1" id="KW-0472">Membrane</keyword>
<keyword evidence="1" id="KW-1133">Transmembrane helix</keyword>
<sequence>MYQVNFLPWRKKHITTLKRRFIALTVIITILAIISCSYLAFLQYIKLQHLESNLYNHNLQQQQTEQLKLLLIDKQKYLEQLITQRQVINKYTQRNHALLELLQALPTITPTKSWLGSFKLLQNHLEIKAHSYHFQEMNKLVLQLESSRLLSQIHLKKLSRVKNLNHLYLSAVYQEEAHE</sequence>
<gene>
    <name evidence="2" type="ORF">M998_2221</name>
</gene>
<dbReference type="EMBL" id="LXEW01000032">
    <property type="protein sequence ID" value="OAT51285.1"/>
    <property type="molecule type" value="Genomic_DNA"/>
</dbReference>
<dbReference type="RefSeq" id="WP_068908870.1">
    <property type="nucleotide sequence ID" value="NZ_LXEW01000032.1"/>
</dbReference>
<comment type="caution">
    <text evidence="2">The sequence shown here is derived from an EMBL/GenBank/DDBJ whole genome shotgun (WGS) entry which is preliminary data.</text>
</comment>
<dbReference type="Proteomes" id="UP000078224">
    <property type="component" value="Unassembled WGS sequence"/>
</dbReference>
<dbReference type="PANTHER" id="PTHR40278">
    <property type="entry name" value="DNA UTILIZATION PROTEIN HOFN"/>
    <property type="match status" value="1"/>
</dbReference>
<name>A0A1B7JTS9_9GAMM</name>
<dbReference type="PANTHER" id="PTHR40278:SF1">
    <property type="entry name" value="DNA UTILIZATION PROTEIN HOFN"/>
    <property type="match status" value="1"/>
</dbReference>
<dbReference type="PATRIC" id="fig|1354272.4.peg.2259"/>
<keyword evidence="1" id="KW-0812">Transmembrane</keyword>
<dbReference type="Pfam" id="PF05137">
    <property type="entry name" value="PilN"/>
    <property type="match status" value="1"/>
</dbReference>